<name>A0A392U754_9FABA</name>
<feature type="region of interest" description="Disordered" evidence="1">
    <location>
        <begin position="13"/>
        <end position="45"/>
    </location>
</feature>
<keyword evidence="3" id="KW-1185">Reference proteome</keyword>
<reference evidence="2 3" key="1">
    <citation type="journal article" date="2018" name="Front. Plant Sci.">
        <title>Red Clover (Trifolium pratense) and Zigzag Clover (T. medium) - A Picture of Genomic Similarities and Differences.</title>
        <authorList>
            <person name="Dluhosova J."/>
            <person name="Istvanek J."/>
            <person name="Nedelnik J."/>
            <person name="Repkova J."/>
        </authorList>
    </citation>
    <scope>NUCLEOTIDE SEQUENCE [LARGE SCALE GENOMIC DNA]</scope>
    <source>
        <strain evidence="3">cv. 10/8</strain>
        <tissue evidence="2">Leaf</tissue>
    </source>
</reference>
<proteinExistence type="predicted"/>
<feature type="compositionally biased region" description="Gly residues" evidence="1">
    <location>
        <begin position="25"/>
        <end position="45"/>
    </location>
</feature>
<evidence type="ECO:0000256" key="1">
    <source>
        <dbReference type="SAM" id="MobiDB-lite"/>
    </source>
</evidence>
<accession>A0A392U754</accession>
<evidence type="ECO:0000313" key="3">
    <source>
        <dbReference type="Proteomes" id="UP000265520"/>
    </source>
</evidence>
<organism evidence="2 3">
    <name type="scientific">Trifolium medium</name>
    <dbReference type="NCBI Taxonomy" id="97028"/>
    <lineage>
        <taxon>Eukaryota</taxon>
        <taxon>Viridiplantae</taxon>
        <taxon>Streptophyta</taxon>
        <taxon>Embryophyta</taxon>
        <taxon>Tracheophyta</taxon>
        <taxon>Spermatophyta</taxon>
        <taxon>Magnoliopsida</taxon>
        <taxon>eudicotyledons</taxon>
        <taxon>Gunneridae</taxon>
        <taxon>Pentapetalae</taxon>
        <taxon>rosids</taxon>
        <taxon>fabids</taxon>
        <taxon>Fabales</taxon>
        <taxon>Fabaceae</taxon>
        <taxon>Papilionoideae</taxon>
        <taxon>50 kb inversion clade</taxon>
        <taxon>NPAAA clade</taxon>
        <taxon>Hologalegina</taxon>
        <taxon>IRL clade</taxon>
        <taxon>Trifolieae</taxon>
        <taxon>Trifolium</taxon>
    </lineage>
</organism>
<dbReference type="AlphaFoldDB" id="A0A392U754"/>
<evidence type="ECO:0000313" key="2">
    <source>
        <dbReference type="EMBL" id="MCI69339.1"/>
    </source>
</evidence>
<dbReference type="EMBL" id="LXQA010754033">
    <property type="protein sequence ID" value="MCI69339.1"/>
    <property type="molecule type" value="Genomic_DNA"/>
</dbReference>
<comment type="caution">
    <text evidence="2">The sequence shown here is derived from an EMBL/GenBank/DDBJ whole genome shotgun (WGS) entry which is preliminary data.</text>
</comment>
<feature type="non-terminal residue" evidence="2">
    <location>
        <position position="45"/>
    </location>
</feature>
<dbReference type="Proteomes" id="UP000265520">
    <property type="component" value="Unassembled WGS sequence"/>
</dbReference>
<protein>
    <submittedName>
        <fullName evidence="2">Uncharacterized protein</fullName>
    </submittedName>
</protein>
<sequence length="45" mass="4304">MADYSKWPALGQAYTGSSVTNDGQQGAGCGNRGAGRGDGGGRGGG</sequence>